<reference evidence="1 2" key="1">
    <citation type="journal article" date="2011" name="PLoS Pathog.">
        <title>Endophytic Life Strategies Decoded by Genome and Transcriptome Analyses of the Mutualistic Root Symbiont Piriformospora indica.</title>
        <authorList>
            <person name="Zuccaro A."/>
            <person name="Lahrmann U."/>
            <person name="Guldener U."/>
            <person name="Langen G."/>
            <person name="Pfiffi S."/>
            <person name="Biedenkopf D."/>
            <person name="Wong P."/>
            <person name="Samans B."/>
            <person name="Grimm C."/>
            <person name="Basiewicz M."/>
            <person name="Murat C."/>
            <person name="Martin F."/>
            <person name="Kogel K.H."/>
        </authorList>
    </citation>
    <scope>NUCLEOTIDE SEQUENCE [LARGE SCALE GENOMIC DNA]</scope>
    <source>
        <strain evidence="1 2">DSM 11827</strain>
    </source>
</reference>
<dbReference type="AlphaFoldDB" id="G4TSC9"/>
<dbReference type="EMBL" id="CAFZ01000291">
    <property type="protein sequence ID" value="CCA74222.1"/>
    <property type="molecule type" value="Genomic_DNA"/>
</dbReference>
<name>G4TSC9_SERID</name>
<protein>
    <submittedName>
        <fullName evidence="1">Uncharacterized protein</fullName>
    </submittedName>
</protein>
<comment type="caution">
    <text evidence="1">The sequence shown here is derived from an EMBL/GenBank/DDBJ whole genome shotgun (WGS) entry which is preliminary data.</text>
</comment>
<gene>
    <name evidence="1" type="ORF">PIIN_08175</name>
</gene>
<organism evidence="1 2">
    <name type="scientific">Serendipita indica (strain DSM 11827)</name>
    <name type="common">Root endophyte fungus</name>
    <name type="synonym">Piriformospora indica</name>
    <dbReference type="NCBI Taxonomy" id="1109443"/>
    <lineage>
        <taxon>Eukaryota</taxon>
        <taxon>Fungi</taxon>
        <taxon>Dikarya</taxon>
        <taxon>Basidiomycota</taxon>
        <taxon>Agaricomycotina</taxon>
        <taxon>Agaricomycetes</taxon>
        <taxon>Sebacinales</taxon>
        <taxon>Serendipitaceae</taxon>
        <taxon>Serendipita</taxon>
    </lineage>
</organism>
<dbReference type="Proteomes" id="UP000007148">
    <property type="component" value="Unassembled WGS sequence"/>
</dbReference>
<proteinExistence type="predicted"/>
<sequence>MTTNRELMRARGWCIEYDMLSHHVSRGRDLLPDGFNPLRTGLWESPIVHRLPGQSMQPAIAIAAHVQRLSILYSMEKLRAPISWNILDEVKWEWDAPLVDNLDDNDSHIDEELLPAFHTPDAETCVDTPVARRRPSASWTPHSRQEPTFIHEVSMTWDWQPFVKQPNMKQHYMAVDQRTNNSDISLLNASLRMIKATPAKIRARSEDGAIPELGEILANSIASDKVAAHWCRSSYDSPPTGAIRFCPAGRRHDSDVVLCAAEWAHKAEDVQDVVASLAEIFQPTMQRFVRQYLDTRCTPEDVMPPWMTVFGIVYNYSGLLLYAFYPYYRQAEGPPDIGIEGGHWVATADEVDLNYMDIMRRPMEDRASMPCRLFAIRQHAIEVCRRLRAEEYIKQIGDVE</sequence>
<dbReference type="HOGENOM" id="CLU_038393_0_0_1"/>
<evidence type="ECO:0000313" key="1">
    <source>
        <dbReference type="EMBL" id="CCA74222.1"/>
    </source>
</evidence>
<accession>G4TSC9</accession>
<dbReference type="InParanoid" id="G4TSC9"/>
<keyword evidence="2" id="KW-1185">Reference proteome</keyword>
<evidence type="ECO:0000313" key="2">
    <source>
        <dbReference type="Proteomes" id="UP000007148"/>
    </source>
</evidence>